<accession>A0A4U5W4K3</accession>
<feature type="region of interest" description="Disordered" evidence="1">
    <location>
        <begin position="1"/>
        <end position="90"/>
    </location>
</feature>
<feature type="compositionally biased region" description="Basic and acidic residues" evidence="1">
    <location>
        <begin position="23"/>
        <end position="38"/>
    </location>
</feature>
<evidence type="ECO:0008006" key="5">
    <source>
        <dbReference type="Google" id="ProtNLM"/>
    </source>
</evidence>
<gene>
    <name evidence="3" type="ORF">E4U91_36750</name>
</gene>
<organism evidence="3 4">
    <name type="scientific">Streptomyces lasalocidi</name>
    <name type="common">Streptomyces lasaliensis</name>
    <dbReference type="NCBI Taxonomy" id="324833"/>
    <lineage>
        <taxon>Bacteria</taxon>
        <taxon>Bacillati</taxon>
        <taxon>Actinomycetota</taxon>
        <taxon>Actinomycetes</taxon>
        <taxon>Kitasatosporales</taxon>
        <taxon>Streptomycetaceae</taxon>
        <taxon>Streptomyces</taxon>
    </lineage>
</organism>
<feature type="compositionally biased region" description="Low complexity" evidence="1">
    <location>
        <begin position="324"/>
        <end position="335"/>
    </location>
</feature>
<dbReference type="RefSeq" id="WP_137311359.1">
    <property type="nucleotide sequence ID" value="NZ_SZNQ01000003.1"/>
</dbReference>
<feature type="transmembrane region" description="Helical" evidence="2">
    <location>
        <begin position="133"/>
        <end position="156"/>
    </location>
</feature>
<keyword evidence="4" id="KW-1185">Reference proteome</keyword>
<evidence type="ECO:0000256" key="2">
    <source>
        <dbReference type="SAM" id="Phobius"/>
    </source>
</evidence>
<sequence>MNERPSTPDPNHSPGAADDSDEFVVRGPKELGGKRRSSELPPSVGGKGGPLRGFLIEEDDDDGEPRSRVIPEPLRPFGPDSQAKESVSTSDKKTASFVVSGFATIGGVLATVGVALSRSDGAKPQVSDPLPSWVWPVVVGLVAAMLGAAVWAYWLVQRAKLKEVARERNALESAADRLRERMGLPSLVDFNRVLLDRYHGIATDQATKAYRSSRFAMAVGLVILNLSFFAGWRLNAQGDRVFVGSVGAVGTAFTAYLSRTYMQTYERALQQLNQYFNQPVLNGYFLNAERIADTLPDERRTAMLEQVVADILESGKEMHRNVTAASPAPASPSKASRGRRRAAQAEASIPAQQDQ</sequence>
<comment type="caution">
    <text evidence="3">The sequence shown here is derived from an EMBL/GenBank/DDBJ whole genome shotgun (WGS) entry which is preliminary data.</text>
</comment>
<feature type="transmembrane region" description="Helical" evidence="2">
    <location>
        <begin position="240"/>
        <end position="257"/>
    </location>
</feature>
<dbReference type="OrthoDB" id="4318394at2"/>
<feature type="transmembrane region" description="Helical" evidence="2">
    <location>
        <begin position="94"/>
        <end position="113"/>
    </location>
</feature>
<feature type="transmembrane region" description="Helical" evidence="2">
    <location>
        <begin position="215"/>
        <end position="234"/>
    </location>
</feature>
<protein>
    <recommendedName>
        <fullName evidence="5">DUF4231 domain-containing protein</fullName>
    </recommendedName>
</protein>
<dbReference type="Proteomes" id="UP000305929">
    <property type="component" value="Unassembled WGS sequence"/>
</dbReference>
<proteinExistence type="predicted"/>
<keyword evidence="2" id="KW-1133">Transmembrane helix</keyword>
<feature type="region of interest" description="Disordered" evidence="1">
    <location>
        <begin position="319"/>
        <end position="355"/>
    </location>
</feature>
<keyword evidence="2" id="KW-0472">Membrane</keyword>
<dbReference type="EMBL" id="SZNQ01000003">
    <property type="protein sequence ID" value="TKS96258.1"/>
    <property type="molecule type" value="Genomic_DNA"/>
</dbReference>
<evidence type="ECO:0000256" key="1">
    <source>
        <dbReference type="SAM" id="MobiDB-lite"/>
    </source>
</evidence>
<name>A0A4U5W4K3_STRLS</name>
<keyword evidence="2" id="KW-0812">Transmembrane</keyword>
<dbReference type="AlphaFoldDB" id="A0A4U5W4K3"/>
<evidence type="ECO:0000313" key="3">
    <source>
        <dbReference type="EMBL" id="TKS96258.1"/>
    </source>
</evidence>
<reference evidence="3 4" key="1">
    <citation type="submission" date="2019-04" db="EMBL/GenBank/DDBJ databases">
        <title>Streptomyces lasaliensis sp. nov., an Actinomycete isolated from soil which produces the polyether antibiotic lasalocid.</title>
        <authorList>
            <person name="Erwin G."/>
            <person name="Haber C."/>
        </authorList>
    </citation>
    <scope>NUCLEOTIDE SEQUENCE [LARGE SCALE GENOMIC DNA]</scope>
    <source>
        <strain evidence="3 4">X-537</strain>
    </source>
</reference>
<evidence type="ECO:0000313" key="4">
    <source>
        <dbReference type="Proteomes" id="UP000305929"/>
    </source>
</evidence>